<accession>G0UVE6</accession>
<proteinExistence type="predicted"/>
<gene>
    <name evidence="1" type="ORF">TCIL3000_10_1200</name>
</gene>
<sequence>MVLVGNLSSFTVITRTPVAWAFDNKCNGKMMKERKELSQAESARPSLLFLSVSSSAVALSVHRNLLHATVPSFLYNYAGGAVVCLGALHHHRTALLVSLRMFKVVAFLSLPIHRLPSVHFLVTMLSTYNDLVSSYPINQLKGKASLSCNEIELLGG</sequence>
<dbReference type="AlphaFoldDB" id="G0UVE6"/>
<name>G0UVE6_TRYCI</name>
<evidence type="ECO:0000313" key="1">
    <source>
        <dbReference type="EMBL" id="CCC93361.1"/>
    </source>
</evidence>
<dbReference type="EMBL" id="HE575323">
    <property type="protein sequence ID" value="CCC93361.1"/>
    <property type="molecule type" value="Genomic_DNA"/>
</dbReference>
<dbReference type="VEuPathDB" id="TriTrypDB:TcIL3000_10_1200"/>
<protein>
    <submittedName>
        <fullName evidence="1">Uncharacterized protein TCIL3000_10_1200</fullName>
    </submittedName>
</protein>
<reference evidence="1" key="1">
    <citation type="journal article" date="2012" name="Proc. Natl. Acad. Sci. U.S.A.">
        <title>Antigenic diversity is generated by distinct evolutionary mechanisms in African trypanosome species.</title>
        <authorList>
            <person name="Jackson A.P."/>
            <person name="Berry A."/>
            <person name="Aslett M."/>
            <person name="Allison H.C."/>
            <person name="Burton P."/>
            <person name="Vavrova-Anderson J."/>
            <person name="Brown R."/>
            <person name="Browne H."/>
            <person name="Corton N."/>
            <person name="Hauser H."/>
            <person name="Gamble J."/>
            <person name="Gilderthorp R."/>
            <person name="Marcello L."/>
            <person name="McQuillan J."/>
            <person name="Otto T.D."/>
            <person name="Quail M.A."/>
            <person name="Sanders M.J."/>
            <person name="van Tonder A."/>
            <person name="Ginger M.L."/>
            <person name="Field M.C."/>
            <person name="Barry J.D."/>
            <person name="Hertz-Fowler C."/>
            <person name="Berriman M."/>
        </authorList>
    </citation>
    <scope>NUCLEOTIDE SEQUENCE</scope>
    <source>
        <strain evidence="1">IL3000</strain>
    </source>
</reference>
<organism evidence="1">
    <name type="scientific">Trypanosoma congolense (strain IL3000)</name>
    <dbReference type="NCBI Taxonomy" id="1068625"/>
    <lineage>
        <taxon>Eukaryota</taxon>
        <taxon>Discoba</taxon>
        <taxon>Euglenozoa</taxon>
        <taxon>Kinetoplastea</taxon>
        <taxon>Metakinetoplastina</taxon>
        <taxon>Trypanosomatida</taxon>
        <taxon>Trypanosomatidae</taxon>
        <taxon>Trypanosoma</taxon>
        <taxon>Nannomonas</taxon>
    </lineage>
</organism>